<dbReference type="EMBL" id="BAABCW010000001">
    <property type="protein sequence ID" value="GAA4106079.1"/>
    <property type="molecule type" value="Genomic_DNA"/>
</dbReference>
<evidence type="ECO:0000256" key="1">
    <source>
        <dbReference type="SAM" id="SignalP"/>
    </source>
</evidence>
<feature type="chain" id="PRO_5045077618" description="DUF4251 domain-containing protein" evidence="1">
    <location>
        <begin position="28"/>
        <end position="201"/>
    </location>
</feature>
<dbReference type="Proteomes" id="UP001500459">
    <property type="component" value="Unassembled WGS sequence"/>
</dbReference>
<feature type="signal peptide" evidence="1">
    <location>
        <begin position="1"/>
        <end position="27"/>
    </location>
</feature>
<keyword evidence="1" id="KW-0732">Signal</keyword>
<name>A0ABP7X7I4_9FLAO</name>
<organism evidence="2 3">
    <name type="scientific">Aquimarina addita</name>
    <dbReference type="NCBI Taxonomy" id="870485"/>
    <lineage>
        <taxon>Bacteria</taxon>
        <taxon>Pseudomonadati</taxon>
        <taxon>Bacteroidota</taxon>
        <taxon>Flavobacteriia</taxon>
        <taxon>Flavobacteriales</taxon>
        <taxon>Flavobacteriaceae</taxon>
        <taxon>Aquimarina</taxon>
    </lineage>
</organism>
<gene>
    <name evidence="2" type="ORF">GCM10022393_00280</name>
</gene>
<sequence length="201" mass="22477">MKNIILCITIIALCCAGCASFSNQSFRKEYIKITEGNLSELSGAYFLPYIKNLEHPFSEFNGHVDLYSQIVNAPPWKSRKNKLDSLQVAENQYVVQLDVIDAASVNIGLYENNRLIKDTLIAGKLKNGMFYLKNIELDCQGIPYIMGGCLHSKRRIGLSKRGNIIVNTAVDNTGALLLVIGTGYTFNSSYEFEKIKKVDTH</sequence>
<evidence type="ECO:0008006" key="4">
    <source>
        <dbReference type="Google" id="ProtNLM"/>
    </source>
</evidence>
<accession>A0ABP7X7I4</accession>
<dbReference type="RefSeq" id="WP_344923658.1">
    <property type="nucleotide sequence ID" value="NZ_BAABCW010000001.1"/>
</dbReference>
<keyword evidence="3" id="KW-1185">Reference proteome</keyword>
<evidence type="ECO:0000313" key="3">
    <source>
        <dbReference type="Proteomes" id="UP001500459"/>
    </source>
</evidence>
<protein>
    <recommendedName>
        <fullName evidence="4">DUF4251 domain-containing protein</fullName>
    </recommendedName>
</protein>
<evidence type="ECO:0000313" key="2">
    <source>
        <dbReference type="EMBL" id="GAA4106079.1"/>
    </source>
</evidence>
<reference evidence="3" key="1">
    <citation type="journal article" date="2019" name="Int. J. Syst. Evol. Microbiol.">
        <title>The Global Catalogue of Microorganisms (GCM) 10K type strain sequencing project: providing services to taxonomists for standard genome sequencing and annotation.</title>
        <authorList>
            <consortium name="The Broad Institute Genomics Platform"/>
            <consortium name="The Broad Institute Genome Sequencing Center for Infectious Disease"/>
            <person name="Wu L."/>
            <person name="Ma J."/>
        </authorList>
    </citation>
    <scope>NUCLEOTIDE SEQUENCE [LARGE SCALE GENOMIC DNA]</scope>
    <source>
        <strain evidence="3">JCM 17106</strain>
    </source>
</reference>
<comment type="caution">
    <text evidence="2">The sequence shown here is derived from an EMBL/GenBank/DDBJ whole genome shotgun (WGS) entry which is preliminary data.</text>
</comment>
<proteinExistence type="predicted"/>